<dbReference type="PROSITE" id="PS50879">
    <property type="entry name" value="RNASE_H_1"/>
    <property type="match status" value="1"/>
</dbReference>
<dbReference type="Proteomes" id="UP000499080">
    <property type="component" value="Unassembled WGS sequence"/>
</dbReference>
<dbReference type="InterPro" id="IPR036397">
    <property type="entry name" value="RNaseH_sf"/>
</dbReference>
<dbReference type="InterPro" id="IPR002156">
    <property type="entry name" value="RNaseH_domain"/>
</dbReference>
<evidence type="ECO:0000259" key="1">
    <source>
        <dbReference type="PROSITE" id="PS50879"/>
    </source>
</evidence>
<dbReference type="GO" id="GO:0004523">
    <property type="term" value="F:RNA-DNA hybrid ribonuclease activity"/>
    <property type="evidence" value="ECO:0007669"/>
    <property type="project" value="InterPro"/>
</dbReference>
<name>A0A4Y2G3S9_ARAVE</name>
<evidence type="ECO:0000313" key="2">
    <source>
        <dbReference type="EMBL" id="GBM47887.1"/>
    </source>
</evidence>
<organism evidence="2 3">
    <name type="scientific">Araneus ventricosus</name>
    <name type="common">Orbweaver spider</name>
    <name type="synonym">Epeira ventricosa</name>
    <dbReference type="NCBI Taxonomy" id="182803"/>
    <lineage>
        <taxon>Eukaryota</taxon>
        <taxon>Metazoa</taxon>
        <taxon>Ecdysozoa</taxon>
        <taxon>Arthropoda</taxon>
        <taxon>Chelicerata</taxon>
        <taxon>Arachnida</taxon>
        <taxon>Araneae</taxon>
        <taxon>Araneomorphae</taxon>
        <taxon>Entelegynae</taxon>
        <taxon>Araneoidea</taxon>
        <taxon>Araneidae</taxon>
        <taxon>Araneus</taxon>
    </lineage>
</organism>
<accession>A0A4Y2G3S9</accession>
<dbReference type="EMBL" id="BGPR01001196">
    <property type="protein sequence ID" value="GBM47887.1"/>
    <property type="molecule type" value="Genomic_DNA"/>
</dbReference>
<keyword evidence="3" id="KW-1185">Reference proteome</keyword>
<protein>
    <recommendedName>
        <fullName evidence="1">RNase H type-1 domain-containing protein</fullName>
    </recommendedName>
</protein>
<comment type="caution">
    <text evidence="2">The sequence shown here is derived from an EMBL/GenBank/DDBJ whole genome shotgun (WGS) entry which is preliminary data.</text>
</comment>
<feature type="domain" description="RNase H type-1" evidence="1">
    <location>
        <begin position="1"/>
        <end position="35"/>
    </location>
</feature>
<evidence type="ECO:0000313" key="3">
    <source>
        <dbReference type="Proteomes" id="UP000499080"/>
    </source>
</evidence>
<dbReference type="GO" id="GO:0003676">
    <property type="term" value="F:nucleic acid binding"/>
    <property type="evidence" value="ECO:0007669"/>
    <property type="project" value="InterPro"/>
</dbReference>
<dbReference type="Gene3D" id="3.30.420.10">
    <property type="entry name" value="Ribonuclease H-like superfamily/Ribonuclease H"/>
    <property type="match status" value="1"/>
</dbReference>
<dbReference type="OrthoDB" id="6437659at2759"/>
<gene>
    <name evidence="2" type="ORF">AVEN_75312_1</name>
</gene>
<dbReference type="AlphaFoldDB" id="A0A4Y2G3S9"/>
<sequence>MALLGNVKVRLKWVKAHIGIRGNEMNAALAKEATSDGSLIDLPDPKSFLKNQLMMLSLDRWQVQWDNGEIVRSIYSIVPKICNKQLHWSRECIQFATGLPPVI</sequence>
<proteinExistence type="predicted"/>
<reference evidence="2 3" key="1">
    <citation type="journal article" date="2019" name="Sci. Rep.">
        <title>Orb-weaving spider Araneus ventricosus genome elucidates the spidroin gene catalogue.</title>
        <authorList>
            <person name="Kono N."/>
            <person name="Nakamura H."/>
            <person name="Ohtoshi R."/>
            <person name="Moran D.A.P."/>
            <person name="Shinohara A."/>
            <person name="Yoshida Y."/>
            <person name="Fujiwara M."/>
            <person name="Mori M."/>
            <person name="Tomita M."/>
            <person name="Arakawa K."/>
        </authorList>
    </citation>
    <scope>NUCLEOTIDE SEQUENCE [LARGE SCALE GENOMIC DNA]</scope>
</reference>